<organism evidence="1 2">
    <name type="scientific">Melia azedarach</name>
    <name type="common">Chinaberry tree</name>
    <dbReference type="NCBI Taxonomy" id="155640"/>
    <lineage>
        <taxon>Eukaryota</taxon>
        <taxon>Viridiplantae</taxon>
        <taxon>Streptophyta</taxon>
        <taxon>Embryophyta</taxon>
        <taxon>Tracheophyta</taxon>
        <taxon>Spermatophyta</taxon>
        <taxon>Magnoliopsida</taxon>
        <taxon>eudicotyledons</taxon>
        <taxon>Gunneridae</taxon>
        <taxon>Pentapetalae</taxon>
        <taxon>rosids</taxon>
        <taxon>malvids</taxon>
        <taxon>Sapindales</taxon>
        <taxon>Meliaceae</taxon>
        <taxon>Melia</taxon>
    </lineage>
</organism>
<keyword evidence="2" id="KW-1185">Reference proteome</keyword>
<comment type="caution">
    <text evidence="1">The sequence shown here is derived from an EMBL/GenBank/DDBJ whole genome shotgun (WGS) entry which is preliminary data.</text>
</comment>
<proteinExistence type="predicted"/>
<evidence type="ECO:0000313" key="2">
    <source>
        <dbReference type="Proteomes" id="UP001164539"/>
    </source>
</evidence>
<dbReference type="Proteomes" id="UP001164539">
    <property type="component" value="Chromosome 8"/>
</dbReference>
<gene>
    <name evidence="1" type="ORF">OWV82_014701</name>
</gene>
<protein>
    <submittedName>
        <fullName evidence="1">Proline transporter 2-like</fullName>
    </submittedName>
</protein>
<sequence>MGFILLAARALKEINSEFSDSPLRLQICIMITGVTFFIFACLTPTISAMRRWLIVSSIVTITYILILLVILVKDGKSNKHTDYEVEGSKTDKVFNALGAISALIFANSPGMLPEIQVFLQTIVSQHMFISPVHETLDTKFLKLEESMFSRENIKRRLCLRALFFTVNTFVAAAFPFMEDFVNMIGSFSLIPLTFLSASMVFIKVKSKTATMEKKAWHSYNIVLFSLLTVATTSSAVRLVIKNIQDYSFFADA</sequence>
<reference evidence="1 2" key="1">
    <citation type="journal article" date="2023" name="Science">
        <title>Complex scaffold remodeling in plant triterpene biosynthesis.</title>
        <authorList>
            <person name="De La Pena R."/>
            <person name="Hodgson H."/>
            <person name="Liu J.C."/>
            <person name="Stephenson M.J."/>
            <person name="Martin A.C."/>
            <person name="Owen C."/>
            <person name="Harkess A."/>
            <person name="Leebens-Mack J."/>
            <person name="Jimenez L.E."/>
            <person name="Osbourn A."/>
            <person name="Sattely E.S."/>
        </authorList>
    </citation>
    <scope>NUCLEOTIDE SEQUENCE [LARGE SCALE GENOMIC DNA]</scope>
    <source>
        <strain evidence="2">cv. JPN11</strain>
        <tissue evidence="1">Leaf</tissue>
    </source>
</reference>
<dbReference type="EMBL" id="CM051401">
    <property type="protein sequence ID" value="KAJ4712458.1"/>
    <property type="molecule type" value="Genomic_DNA"/>
</dbReference>
<name>A0ACC1XMB1_MELAZ</name>
<accession>A0ACC1XMB1</accession>
<evidence type="ECO:0000313" key="1">
    <source>
        <dbReference type="EMBL" id="KAJ4712458.1"/>
    </source>
</evidence>